<comment type="subcellular location">
    <subcellularLocation>
        <location evidence="8">Cytoplasm</location>
    </subcellularLocation>
</comment>
<keyword evidence="6 8" id="KW-0443">Lipid metabolism</keyword>
<evidence type="ECO:0000256" key="8">
    <source>
        <dbReference type="HAMAP-Rule" id="MF_00101"/>
    </source>
</evidence>
<keyword evidence="5 8" id="KW-0460">Magnesium</keyword>
<evidence type="ECO:0000256" key="5">
    <source>
        <dbReference type="ARBA" id="ARBA00022842"/>
    </source>
</evidence>
<keyword evidence="3 8" id="KW-0479">Metal-binding</keyword>
<dbReference type="GO" id="GO:0006633">
    <property type="term" value="P:fatty acid biosynthetic process"/>
    <property type="evidence" value="ECO:0007669"/>
    <property type="project" value="UniProtKB-UniRule"/>
</dbReference>
<dbReference type="NCBIfam" id="TIGR00516">
    <property type="entry name" value="acpS"/>
    <property type="match status" value="1"/>
</dbReference>
<dbReference type="EMBL" id="BLYI01000006">
    <property type="protein sequence ID" value="GFO83979.1"/>
    <property type="molecule type" value="Genomic_DNA"/>
</dbReference>
<gene>
    <name evidence="8 10" type="primary">acpS</name>
    <name evidence="10" type="ORF">ANBU17_03260</name>
</gene>
<evidence type="ECO:0000256" key="2">
    <source>
        <dbReference type="ARBA" id="ARBA00022679"/>
    </source>
</evidence>
<evidence type="ECO:0000256" key="4">
    <source>
        <dbReference type="ARBA" id="ARBA00022832"/>
    </source>
</evidence>
<feature type="domain" description="4'-phosphopantetheinyl transferase" evidence="9">
    <location>
        <begin position="4"/>
        <end position="98"/>
    </location>
</feature>
<comment type="function">
    <text evidence="8">Transfers the 4'-phosphopantetheine moiety from coenzyme A to a Ser of acyl-carrier-protein.</text>
</comment>
<evidence type="ECO:0000313" key="11">
    <source>
        <dbReference type="Proteomes" id="UP000613208"/>
    </source>
</evidence>
<keyword evidence="4 8" id="KW-0276">Fatty acid metabolism</keyword>
<feature type="binding site" evidence="8">
    <location>
        <position position="8"/>
    </location>
    <ligand>
        <name>Mg(2+)</name>
        <dbReference type="ChEBI" id="CHEBI:18420"/>
    </ligand>
</feature>
<dbReference type="RefSeq" id="WP_201309725.1">
    <property type="nucleotide sequence ID" value="NZ_BLYI01000006.1"/>
</dbReference>
<organism evidence="10 11">
    <name type="scientific">Anaerostipes butyraticus</name>
    <dbReference type="NCBI Taxonomy" id="645466"/>
    <lineage>
        <taxon>Bacteria</taxon>
        <taxon>Bacillati</taxon>
        <taxon>Bacillota</taxon>
        <taxon>Clostridia</taxon>
        <taxon>Lachnospirales</taxon>
        <taxon>Lachnospiraceae</taxon>
        <taxon>Anaerostipes</taxon>
    </lineage>
</organism>
<accession>A0A916VBG0</accession>
<dbReference type="InterPro" id="IPR037143">
    <property type="entry name" value="4-PPantetheinyl_Trfase_dom_sf"/>
</dbReference>
<sequence length="120" mass="13524">MIVGIGTDLVEIRRMRDMMDRHRGLERIFTKNELAHAKDRADVLAGTFAVKEAVSKAFGTGFFGAEPYEIEVLRNEKGAPYVRLTGRALRLAETLHMDRIHVSITDTKKYAQAFVIGECL</sequence>
<protein>
    <recommendedName>
        <fullName evidence="8">Holo-[acyl-carrier-protein] synthase</fullName>
        <shortName evidence="8">Holo-ACP synthase</shortName>
        <ecNumber evidence="8">2.7.8.7</ecNumber>
    </recommendedName>
    <alternativeName>
        <fullName evidence="8">4'-phosphopantetheinyl transferase AcpS</fullName>
    </alternativeName>
</protein>
<comment type="cofactor">
    <cofactor evidence="8">
        <name>Mg(2+)</name>
        <dbReference type="ChEBI" id="CHEBI:18420"/>
    </cofactor>
</comment>
<keyword evidence="11" id="KW-1185">Reference proteome</keyword>
<dbReference type="EC" id="2.7.8.7" evidence="8"/>
<dbReference type="HAMAP" id="MF_00101">
    <property type="entry name" value="AcpS"/>
    <property type="match status" value="1"/>
</dbReference>
<comment type="catalytic activity">
    <reaction evidence="8">
        <text>apo-[ACP] + CoA = holo-[ACP] + adenosine 3',5'-bisphosphate + H(+)</text>
        <dbReference type="Rhea" id="RHEA:12068"/>
        <dbReference type="Rhea" id="RHEA-COMP:9685"/>
        <dbReference type="Rhea" id="RHEA-COMP:9690"/>
        <dbReference type="ChEBI" id="CHEBI:15378"/>
        <dbReference type="ChEBI" id="CHEBI:29999"/>
        <dbReference type="ChEBI" id="CHEBI:57287"/>
        <dbReference type="ChEBI" id="CHEBI:58343"/>
        <dbReference type="ChEBI" id="CHEBI:64479"/>
        <dbReference type="EC" id="2.7.8.7"/>
    </reaction>
</comment>
<feature type="binding site" evidence="8">
    <location>
        <position position="52"/>
    </location>
    <ligand>
        <name>Mg(2+)</name>
        <dbReference type="ChEBI" id="CHEBI:18420"/>
    </ligand>
</feature>
<dbReference type="NCBIfam" id="TIGR00556">
    <property type="entry name" value="pantethn_trn"/>
    <property type="match status" value="1"/>
</dbReference>
<dbReference type="AlphaFoldDB" id="A0A916VBG0"/>
<comment type="caution">
    <text evidence="10">The sequence shown here is derived from an EMBL/GenBank/DDBJ whole genome shotgun (WGS) entry which is preliminary data.</text>
</comment>
<dbReference type="GO" id="GO:0005737">
    <property type="term" value="C:cytoplasm"/>
    <property type="evidence" value="ECO:0007669"/>
    <property type="project" value="UniProtKB-SubCell"/>
</dbReference>
<evidence type="ECO:0000256" key="3">
    <source>
        <dbReference type="ARBA" id="ARBA00022723"/>
    </source>
</evidence>
<dbReference type="Proteomes" id="UP000613208">
    <property type="component" value="Unassembled WGS sequence"/>
</dbReference>
<dbReference type="SUPFAM" id="SSF56214">
    <property type="entry name" value="4'-phosphopantetheinyl transferase"/>
    <property type="match status" value="1"/>
</dbReference>
<reference evidence="10" key="1">
    <citation type="submission" date="2020-06" db="EMBL/GenBank/DDBJ databases">
        <title>Characterization of fructooligosaccharide metabolism and fructooligosaccharide-degrading enzymes in human commensal butyrate producers.</title>
        <authorList>
            <person name="Tanno H."/>
            <person name="Fujii T."/>
            <person name="Hirano K."/>
            <person name="Maeno S."/>
            <person name="Tonozuka T."/>
            <person name="Sakamoto M."/>
            <person name="Ohkuma M."/>
            <person name="Tochio T."/>
            <person name="Endo A."/>
        </authorList>
    </citation>
    <scope>NUCLEOTIDE SEQUENCE</scope>
    <source>
        <strain evidence="10">JCM 17466</strain>
    </source>
</reference>
<dbReference type="InterPro" id="IPR002582">
    <property type="entry name" value="ACPS"/>
</dbReference>
<keyword evidence="7 8" id="KW-0275">Fatty acid biosynthesis</keyword>
<dbReference type="InterPro" id="IPR008278">
    <property type="entry name" value="4-PPantetheinyl_Trfase_dom"/>
</dbReference>
<dbReference type="Pfam" id="PF01648">
    <property type="entry name" value="ACPS"/>
    <property type="match status" value="1"/>
</dbReference>
<evidence type="ECO:0000256" key="7">
    <source>
        <dbReference type="ARBA" id="ARBA00023160"/>
    </source>
</evidence>
<comment type="similarity">
    <text evidence="8">Belongs to the P-Pant transferase superfamily. AcpS family.</text>
</comment>
<dbReference type="InterPro" id="IPR004568">
    <property type="entry name" value="Ppantetheine-prot_Trfase_dom"/>
</dbReference>
<evidence type="ECO:0000313" key="10">
    <source>
        <dbReference type="EMBL" id="GFO83979.1"/>
    </source>
</evidence>
<dbReference type="GO" id="GO:0000287">
    <property type="term" value="F:magnesium ion binding"/>
    <property type="evidence" value="ECO:0007669"/>
    <property type="project" value="UniProtKB-UniRule"/>
</dbReference>
<dbReference type="GO" id="GO:0008897">
    <property type="term" value="F:holo-[acyl-carrier-protein] synthase activity"/>
    <property type="evidence" value="ECO:0007669"/>
    <property type="project" value="UniProtKB-UniRule"/>
</dbReference>
<name>A0A916VBG0_9FIRM</name>
<keyword evidence="1 8" id="KW-0444">Lipid biosynthesis</keyword>
<evidence type="ECO:0000259" key="9">
    <source>
        <dbReference type="Pfam" id="PF01648"/>
    </source>
</evidence>
<dbReference type="Gene3D" id="3.90.470.20">
    <property type="entry name" value="4'-phosphopantetheinyl transferase domain"/>
    <property type="match status" value="1"/>
</dbReference>
<keyword evidence="2 8" id="KW-0808">Transferase</keyword>
<evidence type="ECO:0000256" key="1">
    <source>
        <dbReference type="ARBA" id="ARBA00022516"/>
    </source>
</evidence>
<proteinExistence type="inferred from homology"/>
<evidence type="ECO:0000256" key="6">
    <source>
        <dbReference type="ARBA" id="ARBA00023098"/>
    </source>
</evidence>
<keyword evidence="8" id="KW-0963">Cytoplasm</keyword>